<protein>
    <recommendedName>
        <fullName evidence="7">Acid phosphatase</fullName>
    </recommendedName>
</protein>
<keyword evidence="4" id="KW-0732">Signal</keyword>
<dbReference type="GO" id="GO:0003993">
    <property type="term" value="F:acid phosphatase activity"/>
    <property type="evidence" value="ECO:0007669"/>
    <property type="project" value="UniProtKB-EC"/>
</dbReference>
<comment type="similarity">
    <text evidence="2">Belongs to the histidine acid phosphatase family.</text>
</comment>
<keyword evidence="3" id="KW-1133">Transmembrane helix</keyword>
<keyword evidence="6" id="KW-1185">Reference proteome</keyword>
<dbReference type="Gene3D" id="3.40.50.1240">
    <property type="entry name" value="Phosphoglycerate mutase-like"/>
    <property type="match status" value="1"/>
</dbReference>
<feature type="transmembrane region" description="Helical" evidence="3">
    <location>
        <begin position="390"/>
        <end position="415"/>
    </location>
</feature>
<dbReference type="EMBL" id="JBGFUD010002058">
    <property type="protein sequence ID" value="MFH4977097.1"/>
    <property type="molecule type" value="Genomic_DNA"/>
</dbReference>
<organism evidence="5 6">
    <name type="scientific">Gnathostoma spinigerum</name>
    <dbReference type="NCBI Taxonomy" id="75299"/>
    <lineage>
        <taxon>Eukaryota</taxon>
        <taxon>Metazoa</taxon>
        <taxon>Ecdysozoa</taxon>
        <taxon>Nematoda</taxon>
        <taxon>Chromadorea</taxon>
        <taxon>Rhabditida</taxon>
        <taxon>Spirurina</taxon>
        <taxon>Gnathostomatomorpha</taxon>
        <taxon>Gnathostomatoidea</taxon>
        <taxon>Gnathostomatidae</taxon>
        <taxon>Gnathostoma</taxon>
    </lineage>
</organism>
<feature type="chain" id="PRO_5044742042" description="Acid phosphatase" evidence="4">
    <location>
        <begin position="20"/>
        <end position="433"/>
    </location>
</feature>
<dbReference type="Pfam" id="PF00328">
    <property type="entry name" value="His_Phos_2"/>
    <property type="match status" value="1"/>
</dbReference>
<dbReference type="InterPro" id="IPR050645">
    <property type="entry name" value="Histidine_acid_phosphatase"/>
</dbReference>
<sequence length="433" mass="49749">MMQSLLCIIWSVMVVPSISDTVETTDNLGKLVDLHANTSTLVHVHAIWRHGLRTPVVLIPSDPLNGKSSWPQGLGELTVEGARQQYRLGEWLRQRYSGFLKPQVEPGEIYVRSSDYNRTLMSAQALLAGLYPANNDNSLSDRLKWWPLPVHTVRRATDEVLYDEIECPKADREFQRIMSTEPVLKVENENAALIKLIAEKSGYDDFHMRKIWWIYDPLMAQRYHNDTHPFPSWVNETVWDGIVQLYNKVMYFCYSSNLFVRLHGGMLRREIRNRLDRITQNVTNRSEKMYAYSAHDLTVAPFLASMGIRPQIFPLYSTVVLLELHSVNNEFILKLFFKNTTDSPLLYEFPIVDCGSPCKIEQFLPAIDKYIPKDPRAECKLVGLNSAHQWILIGVISLLSLITVIFGVITIKGVISDLCGFKRRYRGRSISDL</sequence>
<dbReference type="PANTHER" id="PTHR11567">
    <property type="entry name" value="ACID PHOSPHATASE-RELATED"/>
    <property type="match status" value="1"/>
</dbReference>
<evidence type="ECO:0000256" key="2">
    <source>
        <dbReference type="ARBA" id="ARBA00005375"/>
    </source>
</evidence>
<dbReference type="PROSITE" id="PS00616">
    <property type="entry name" value="HIS_ACID_PHOSPHAT_1"/>
    <property type="match status" value="1"/>
</dbReference>
<keyword evidence="3" id="KW-0472">Membrane</keyword>
<keyword evidence="3" id="KW-0812">Transmembrane</keyword>
<evidence type="ECO:0000313" key="5">
    <source>
        <dbReference type="EMBL" id="MFH4977097.1"/>
    </source>
</evidence>
<dbReference type="InterPro" id="IPR033379">
    <property type="entry name" value="Acid_Pase_AS"/>
</dbReference>
<comment type="catalytic activity">
    <reaction evidence="1">
        <text>a phosphate monoester + H2O = an alcohol + phosphate</text>
        <dbReference type="Rhea" id="RHEA:15017"/>
        <dbReference type="ChEBI" id="CHEBI:15377"/>
        <dbReference type="ChEBI" id="CHEBI:30879"/>
        <dbReference type="ChEBI" id="CHEBI:43474"/>
        <dbReference type="ChEBI" id="CHEBI:67140"/>
        <dbReference type="EC" id="3.1.3.2"/>
    </reaction>
</comment>
<dbReference type="CDD" id="cd07061">
    <property type="entry name" value="HP_HAP_like"/>
    <property type="match status" value="1"/>
</dbReference>
<feature type="signal peptide" evidence="4">
    <location>
        <begin position="1"/>
        <end position="19"/>
    </location>
</feature>
<proteinExistence type="inferred from homology"/>
<comment type="caution">
    <text evidence="5">The sequence shown here is derived from an EMBL/GenBank/DDBJ whole genome shotgun (WGS) entry which is preliminary data.</text>
</comment>
<dbReference type="InterPro" id="IPR000560">
    <property type="entry name" value="His_Pase_clade-2"/>
</dbReference>
<evidence type="ECO:0008006" key="7">
    <source>
        <dbReference type="Google" id="ProtNLM"/>
    </source>
</evidence>
<evidence type="ECO:0000256" key="3">
    <source>
        <dbReference type="SAM" id="Phobius"/>
    </source>
</evidence>
<dbReference type="PANTHER" id="PTHR11567:SF210">
    <property type="entry name" value="ACID PHOSPHATASE 5-RELATED"/>
    <property type="match status" value="1"/>
</dbReference>
<gene>
    <name evidence="5" type="ORF">AB6A40_003806</name>
</gene>
<name>A0ABD6ECV0_9BILA</name>
<dbReference type="Proteomes" id="UP001608902">
    <property type="component" value="Unassembled WGS sequence"/>
</dbReference>
<evidence type="ECO:0000256" key="4">
    <source>
        <dbReference type="SAM" id="SignalP"/>
    </source>
</evidence>
<evidence type="ECO:0000256" key="1">
    <source>
        <dbReference type="ARBA" id="ARBA00000032"/>
    </source>
</evidence>
<reference evidence="5 6" key="1">
    <citation type="submission" date="2024-08" db="EMBL/GenBank/DDBJ databases">
        <title>Gnathostoma spinigerum genome.</title>
        <authorList>
            <person name="Gonzalez-Bertolin B."/>
            <person name="Monzon S."/>
            <person name="Zaballos A."/>
            <person name="Jimenez P."/>
            <person name="Dekumyoy P."/>
            <person name="Varona S."/>
            <person name="Cuesta I."/>
            <person name="Sumanam S."/>
            <person name="Adisakwattana P."/>
            <person name="Gasser R.B."/>
            <person name="Hernandez-Gonzalez A."/>
            <person name="Young N.D."/>
            <person name="Perteguer M.J."/>
        </authorList>
    </citation>
    <scope>NUCLEOTIDE SEQUENCE [LARGE SCALE GENOMIC DNA]</scope>
    <source>
        <strain evidence="5">AL3</strain>
        <tissue evidence="5">Liver</tissue>
    </source>
</reference>
<evidence type="ECO:0000313" key="6">
    <source>
        <dbReference type="Proteomes" id="UP001608902"/>
    </source>
</evidence>
<accession>A0ABD6ECV0</accession>
<dbReference type="SUPFAM" id="SSF53254">
    <property type="entry name" value="Phosphoglycerate mutase-like"/>
    <property type="match status" value="1"/>
</dbReference>
<dbReference type="AlphaFoldDB" id="A0ABD6ECV0"/>
<dbReference type="InterPro" id="IPR029033">
    <property type="entry name" value="His_PPase_superfam"/>
</dbReference>